<dbReference type="InterPro" id="IPR055342">
    <property type="entry name" value="MreC_beta-barrel_core"/>
</dbReference>
<dbReference type="PANTHER" id="PTHR34138">
    <property type="entry name" value="CELL SHAPE-DETERMINING PROTEIN MREC"/>
    <property type="match status" value="1"/>
</dbReference>
<reference evidence="7" key="1">
    <citation type="journal article" date="2015" name="ISME J.">
        <title>Aquifer environment selects for microbial species cohorts in sediment and groundwater.</title>
        <authorList>
            <person name="Hug L.A."/>
            <person name="Thomas B.C."/>
            <person name="Brown C.T."/>
            <person name="Frischkorn K.R."/>
            <person name="Williams K.H."/>
            <person name="Tringe S.G."/>
            <person name="Banfield J.F."/>
        </authorList>
    </citation>
    <scope>NUCLEOTIDE SEQUENCE</scope>
</reference>
<dbReference type="Gene3D" id="2.40.10.340">
    <property type="entry name" value="Rod shape-determining protein MreC, domain 1"/>
    <property type="match status" value="1"/>
</dbReference>
<evidence type="ECO:0000256" key="4">
    <source>
        <dbReference type="ARBA" id="ARBA00032089"/>
    </source>
</evidence>
<proteinExistence type="inferred from homology"/>
<evidence type="ECO:0000256" key="2">
    <source>
        <dbReference type="ARBA" id="ARBA00013855"/>
    </source>
</evidence>
<accession>A0A0H4T7Q2</accession>
<dbReference type="InterPro" id="IPR042175">
    <property type="entry name" value="Cell/Rod_MreC_2"/>
</dbReference>
<evidence type="ECO:0000313" key="7">
    <source>
        <dbReference type="EMBL" id="AKQ02497.1"/>
    </source>
</evidence>
<dbReference type="GO" id="GO:0008360">
    <property type="term" value="P:regulation of cell shape"/>
    <property type="evidence" value="ECO:0007669"/>
    <property type="project" value="UniProtKB-KW"/>
</dbReference>
<dbReference type="EMBL" id="KT007000">
    <property type="protein sequence ID" value="AKQ02497.1"/>
    <property type="molecule type" value="Genomic_DNA"/>
</dbReference>
<evidence type="ECO:0000259" key="6">
    <source>
        <dbReference type="Pfam" id="PF04085"/>
    </source>
</evidence>
<keyword evidence="3" id="KW-0133">Cell shape</keyword>
<dbReference type="Pfam" id="PF04085">
    <property type="entry name" value="MreC"/>
    <property type="match status" value="1"/>
</dbReference>
<comment type="similarity">
    <text evidence="1">Belongs to the MreC family.</text>
</comment>
<protein>
    <recommendedName>
        <fullName evidence="2">Cell shape-determining protein MreC</fullName>
    </recommendedName>
    <alternativeName>
        <fullName evidence="4">Cell shape protein MreC</fullName>
    </alternativeName>
</protein>
<dbReference type="GO" id="GO:0005886">
    <property type="term" value="C:plasma membrane"/>
    <property type="evidence" value="ECO:0007669"/>
    <property type="project" value="TreeGrafter"/>
</dbReference>
<organism evidence="7">
    <name type="scientific">uncultured Parcubacteria bacterium Rifle_16ft_4_minimus_37647</name>
    <dbReference type="NCBI Taxonomy" id="1665140"/>
    <lineage>
        <taxon>Bacteria</taxon>
        <taxon>Candidatus Parcubacteria</taxon>
        <taxon>environmental samples</taxon>
    </lineage>
</organism>
<feature type="coiled-coil region" evidence="5">
    <location>
        <begin position="45"/>
        <end position="72"/>
    </location>
</feature>
<sequence>MRKYVSTGALILLGVLVVQGGPLFKAKLSLSSLFGDVLGAGFDNAEDLKRRVDVLEDENESLRIQLLGKENDAVRSIKVYSSYPFSSRSELAIAAGGSQGIKSGEAVVHSGTILVGQVKSVLKSSSVVTTIFDPSWEMAVRIGDSEVDALMSGGNELSISLIPQDALVEEGDTVISADKNFPYGLELGYIKELHNTEGDVFQEAALEPTLKLKTLRDVTVYR</sequence>
<feature type="domain" description="Rod shape-determining protein MreC beta-barrel core" evidence="6">
    <location>
        <begin position="86"/>
        <end position="221"/>
    </location>
</feature>
<dbReference type="InterPro" id="IPR007221">
    <property type="entry name" value="MreC"/>
</dbReference>
<evidence type="ECO:0000256" key="1">
    <source>
        <dbReference type="ARBA" id="ARBA00009369"/>
    </source>
</evidence>
<dbReference type="AlphaFoldDB" id="A0A0H4T7Q2"/>
<evidence type="ECO:0000256" key="5">
    <source>
        <dbReference type="SAM" id="Coils"/>
    </source>
</evidence>
<dbReference type="InterPro" id="IPR042177">
    <property type="entry name" value="Cell/Rod_1"/>
</dbReference>
<keyword evidence="5" id="KW-0175">Coiled coil</keyword>
<dbReference type="PANTHER" id="PTHR34138:SF1">
    <property type="entry name" value="CELL SHAPE-DETERMINING PROTEIN MREC"/>
    <property type="match status" value="1"/>
</dbReference>
<dbReference type="Gene3D" id="2.40.10.350">
    <property type="entry name" value="Rod shape-determining protein MreC, domain 2"/>
    <property type="match status" value="1"/>
</dbReference>
<evidence type="ECO:0000256" key="3">
    <source>
        <dbReference type="ARBA" id="ARBA00022960"/>
    </source>
</evidence>
<name>A0A0H4T7Q2_9BACT</name>